<dbReference type="EMBL" id="GISG01180763">
    <property type="protein sequence ID" value="MBA4653777.1"/>
    <property type="molecule type" value="Transcribed_RNA"/>
</dbReference>
<evidence type="ECO:0000313" key="9">
    <source>
        <dbReference type="EMBL" id="MBA4653777.1"/>
    </source>
</evidence>
<evidence type="ECO:0000256" key="1">
    <source>
        <dbReference type="ARBA" id="ARBA00004211"/>
    </source>
</evidence>
<comment type="similarity">
    <text evidence="2">Belongs to the syntaxin family.</text>
</comment>
<evidence type="ECO:0000256" key="7">
    <source>
        <dbReference type="SAM" id="Phobius"/>
    </source>
</evidence>
<dbReference type="PROSITE" id="PS00914">
    <property type="entry name" value="SYNTAXIN"/>
    <property type="match status" value="1"/>
</dbReference>
<evidence type="ECO:0000256" key="5">
    <source>
        <dbReference type="ARBA" id="ARBA00022990"/>
    </source>
</evidence>
<keyword evidence="7" id="KW-0472">Membrane</keyword>
<dbReference type="Pfam" id="PF05739">
    <property type="entry name" value="SNARE"/>
    <property type="match status" value="1"/>
</dbReference>
<organism evidence="9">
    <name type="scientific">Opuntia streptacantha</name>
    <name type="common">Prickly pear cactus</name>
    <name type="synonym">Opuntia cardona</name>
    <dbReference type="NCBI Taxonomy" id="393608"/>
    <lineage>
        <taxon>Eukaryota</taxon>
        <taxon>Viridiplantae</taxon>
        <taxon>Streptophyta</taxon>
        <taxon>Embryophyta</taxon>
        <taxon>Tracheophyta</taxon>
        <taxon>Spermatophyta</taxon>
        <taxon>Magnoliopsida</taxon>
        <taxon>eudicotyledons</taxon>
        <taxon>Gunneridae</taxon>
        <taxon>Pentapetalae</taxon>
        <taxon>Caryophyllales</taxon>
        <taxon>Cactineae</taxon>
        <taxon>Cactaceae</taxon>
        <taxon>Opuntioideae</taxon>
        <taxon>Opuntia</taxon>
    </lineage>
</organism>
<keyword evidence="7" id="KW-1133">Transmembrane helix</keyword>
<dbReference type="CDD" id="cd15848">
    <property type="entry name" value="SNARE_syntaxin1-like"/>
    <property type="match status" value="1"/>
</dbReference>
<feature type="transmembrane region" description="Helical" evidence="7">
    <location>
        <begin position="76"/>
        <end position="96"/>
    </location>
</feature>
<dbReference type="GO" id="GO:0031201">
    <property type="term" value="C:SNARE complex"/>
    <property type="evidence" value="ECO:0007669"/>
    <property type="project" value="TreeGrafter"/>
</dbReference>
<evidence type="ECO:0000259" key="8">
    <source>
        <dbReference type="PROSITE" id="PS50192"/>
    </source>
</evidence>
<proteinExistence type="inferred from homology"/>
<name>A0A7C8ZYG4_OPUST</name>
<evidence type="ECO:0000256" key="2">
    <source>
        <dbReference type="ARBA" id="ARBA00009063"/>
    </source>
</evidence>
<dbReference type="Gene3D" id="1.20.5.110">
    <property type="match status" value="1"/>
</dbReference>
<dbReference type="AlphaFoldDB" id="A0A7C8ZYG4"/>
<dbReference type="PANTHER" id="PTHR19957">
    <property type="entry name" value="SYNTAXIN"/>
    <property type="match status" value="1"/>
</dbReference>
<keyword evidence="3" id="KW-0813">Transport</keyword>
<dbReference type="FunFam" id="1.20.5.110:FF:000008">
    <property type="entry name" value="Syntaxin 132"/>
    <property type="match status" value="1"/>
</dbReference>
<dbReference type="GO" id="GO:0006906">
    <property type="term" value="P:vesicle fusion"/>
    <property type="evidence" value="ECO:0007669"/>
    <property type="project" value="TreeGrafter"/>
</dbReference>
<evidence type="ECO:0000256" key="6">
    <source>
        <dbReference type="ARBA" id="ARBA00023054"/>
    </source>
</evidence>
<dbReference type="InterPro" id="IPR000727">
    <property type="entry name" value="T_SNARE_dom"/>
</dbReference>
<dbReference type="InterPro" id="IPR006012">
    <property type="entry name" value="Syntaxin/epimorphin_CS"/>
</dbReference>
<protein>
    <recommendedName>
        <fullName evidence="8">t-SNARE coiled-coil homology domain-containing protein</fullName>
    </recommendedName>
</protein>
<evidence type="ECO:0000256" key="4">
    <source>
        <dbReference type="ARBA" id="ARBA00022927"/>
    </source>
</evidence>
<dbReference type="InterPro" id="IPR045242">
    <property type="entry name" value="Syntaxin"/>
</dbReference>
<dbReference type="GO" id="GO:0005484">
    <property type="term" value="F:SNAP receptor activity"/>
    <property type="evidence" value="ECO:0007669"/>
    <property type="project" value="InterPro"/>
</dbReference>
<sequence length="105" mass="11665">MDTLAEIQERHDVVRDVERKLLELQQIFLDMAVLVNAQGELIDNIESQVSSAVDHVNSGNTALQQAKSLQKSSRKWMCIAIMILLIIVAVIVVGVLKPWQSKNGA</sequence>
<dbReference type="GO" id="GO:0006887">
    <property type="term" value="P:exocytosis"/>
    <property type="evidence" value="ECO:0007669"/>
    <property type="project" value="TreeGrafter"/>
</dbReference>
<dbReference type="GO" id="GO:0012505">
    <property type="term" value="C:endomembrane system"/>
    <property type="evidence" value="ECO:0007669"/>
    <property type="project" value="TreeGrafter"/>
</dbReference>
<keyword evidence="6" id="KW-0175">Coiled coil</keyword>
<feature type="domain" description="T-SNARE coiled-coil homology" evidence="8">
    <location>
        <begin position="4"/>
        <end position="66"/>
    </location>
</feature>
<dbReference type="GO" id="GO:0000149">
    <property type="term" value="F:SNARE binding"/>
    <property type="evidence" value="ECO:0007669"/>
    <property type="project" value="TreeGrafter"/>
</dbReference>
<dbReference type="GO" id="GO:0005886">
    <property type="term" value="C:plasma membrane"/>
    <property type="evidence" value="ECO:0007669"/>
    <property type="project" value="TreeGrafter"/>
</dbReference>
<comment type="subcellular location">
    <subcellularLocation>
        <location evidence="1">Membrane</location>
        <topology evidence="1">Single-pass type IV membrane protein</topology>
    </subcellularLocation>
</comment>
<reference evidence="9" key="2">
    <citation type="submission" date="2020-07" db="EMBL/GenBank/DDBJ databases">
        <authorList>
            <person name="Vera ALvarez R."/>
            <person name="Arias-Moreno D.M."/>
            <person name="Jimenez-Jacinto V."/>
            <person name="Jimenez-Bremont J.F."/>
            <person name="Swaminathan K."/>
            <person name="Moose S.P."/>
            <person name="Guerrero-Gonzalez M.L."/>
            <person name="Marino-Ramirez L."/>
            <person name="Landsman D."/>
            <person name="Rodriguez-Kessler M."/>
            <person name="Delgado-Sanchez P."/>
        </authorList>
    </citation>
    <scope>NUCLEOTIDE SEQUENCE</scope>
    <source>
        <tissue evidence="9">Cladode</tissue>
    </source>
</reference>
<evidence type="ECO:0000256" key="3">
    <source>
        <dbReference type="ARBA" id="ARBA00022448"/>
    </source>
</evidence>
<keyword evidence="4" id="KW-0653">Protein transport</keyword>
<keyword evidence="5" id="KW-0007">Acetylation</keyword>
<accession>A0A7C8ZYG4</accession>
<keyword evidence="7" id="KW-0812">Transmembrane</keyword>
<dbReference type="SUPFAM" id="SSF58038">
    <property type="entry name" value="SNARE fusion complex"/>
    <property type="match status" value="1"/>
</dbReference>
<dbReference type="GO" id="GO:0006886">
    <property type="term" value="P:intracellular protein transport"/>
    <property type="evidence" value="ECO:0007669"/>
    <property type="project" value="InterPro"/>
</dbReference>
<dbReference type="GO" id="GO:0048278">
    <property type="term" value="P:vesicle docking"/>
    <property type="evidence" value="ECO:0007669"/>
    <property type="project" value="TreeGrafter"/>
</dbReference>
<dbReference type="PROSITE" id="PS50192">
    <property type="entry name" value="T_SNARE"/>
    <property type="match status" value="1"/>
</dbReference>
<dbReference type="PANTHER" id="PTHR19957:SF307">
    <property type="entry name" value="PROTEIN SSO1-RELATED"/>
    <property type="match status" value="1"/>
</dbReference>
<reference evidence="9" key="1">
    <citation type="journal article" date="2013" name="J. Plant Res.">
        <title>Effect of fungi and light on seed germination of three Opuntia species from semiarid lands of central Mexico.</title>
        <authorList>
            <person name="Delgado-Sanchez P."/>
            <person name="Jimenez-Bremont J.F."/>
            <person name="Guerrero-Gonzalez Mde L."/>
            <person name="Flores J."/>
        </authorList>
    </citation>
    <scope>NUCLEOTIDE SEQUENCE</scope>
    <source>
        <tissue evidence="9">Cladode</tissue>
    </source>
</reference>
<dbReference type="SMART" id="SM00397">
    <property type="entry name" value="t_SNARE"/>
    <property type="match status" value="1"/>
</dbReference>